<reference evidence="1 2" key="2">
    <citation type="journal article" date="2011" name="J. Bacteriol.">
        <title>Genome Sequence of Kosmotoga olearia Strain TBF 19.5.1, a Thermophilic Bacterium with a Wide Growth Temperature Range, Isolated from the Troll B Oil Platform in the North Sea.</title>
        <authorList>
            <person name="Swithers K.S."/>
            <person name="Dipippo J.L."/>
            <person name="Bruce D.C."/>
            <person name="Detter C."/>
            <person name="Tapia R."/>
            <person name="Han S."/>
            <person name="Goodwin L.A."/>
            <person name="Han J."/>
            <person name="Woyke T."/>
            <person name="Pitluck S."/>
            <person name="Pennacchio L."/>
            <person name="Nolan M."/>
            <person name="Mikhailova N."/>
            <person name="Land M.L."/>
            <person name="Nesbo C.L."/>
            <person name="Gogarten J.P."/>
            <person name="Noll K.M."/>
        </authorList>
    </citation>
    <scope>NUCLEOTIDE SEQUENCE [LARGE SCALE GENOMIC DNA]</scope>
    <source>
        <strain evidence="2">ATCC BAA-1733 / DSM 21960 / TBF 19.5.1</strain>
    </source>
</reference>
<evidence type="ECO:0000313" key="1">
    <source>
        <dbReference type="EMBL" id="ACR78920.1"/>
    </source>
</evidence>
<organism evidence="1 2">
    <name type="scientific">Kosmotoga olearia (strain ATCC BAA-1733 / DSM 21960 / TBF 19.5.1)</name>
    <dbReference type="NCBI Taxonomy" id="521045"/>
    <lineage>
        <taxon>Bacteria</taxon>
        <taxon>Thermotogati</taxon>
        <taxon>Thermotogota</taxon>
        <taxon>Thermotogae</taxon>
        <taxon>Kosmotogales</taxon>
        <taxon>Kosmotogaceae</taxon>
        <taxon>Kosmotoga</taxon>
    </lineage>
</organism>
<keyword evidence="2" id="KW-1185">Reference proteome</keyword>
<gene>
    <name evidence="1" type="ordered locus">Kole_0195</name>
</gene>
<dbReference type="AlphaFoldDB" id="C5CIT1"/>
<dbReference type="STRING" id="521045.Kole_0195"/>
<name>C5CIT1_KOSOT</name>
<dbReference type="Proteomes" id="UP000002382">
    <property type="component" value="Chromosome"/>
</dbReference>
<evidence type="ECO:0000313" key="2">
    <source>
        <dbReference type="Proteomes" id="UP000002382"/>
    </source>
</evidence>
<reference evidence="1 2" key="1">
    <citation type="submission" date="2009-06" db="EMBL/GenBank/DDBJ databases">
        <title>Complete sequence of Thermotogales bacterium TBF 19.5.1.</title>
        <authorList>
            <consortium name="US DOE Joint Genome Institute"/>
            <person name="Lucas S."/>
            <person name="Copeland A."/>
            <person name="Lapidus A."/>
            <person name="Glavina del Rio T."/>
            <person name="Tice H."/>
            <person name="Bruce D."/>
            <person name="Goodwin L."/>
            <person name="Pitluck S."/>
            <person name="Chertkov O."/>
            <person name="Brettin T."/>
            <person name="Detter J.C."/>
            <person name="Han C."/>
            <person name="Schmutz J."/>
            <person name="Larimer F."/>
            <person name="Land M."/>
            <person name="Hauser L."/>
            <person name="Kyrpides N."/>
            <person name="Ovchinnikova G."/>
            <person name="Noll K."/>
        </authorList>
    </citation>
    <scope>NUCLEOTIDE SEQUENCE [LARGE SCALE GENOMIC DNA]</scope>
    <source>
        <strain evidence="2">ATCC BAA-1733 / DSM 21960 / TBF 19.5.1</strain>
    </source>
</reference>
<sequence length="32" mass="3374">MTLADAVRCRAADANSFGVVPNHYVVVSVITP</sequence>
<dbReference type="KEGG" id="kol:Kole_0195"/>
<proteinExistence type="predicted"/>
<protein>
    <submittedName>
        <fullName evidence="1">Uncharacterized protein</fullName>
    </submittedName>
</protein>
<accession>C5CIT1</accession>
<dbReference type="EMBL" id="CP001634">
    <property type="protein sequence ID" value="ACR78920.1"/>
    <property type="molecule type" value="Genomic_DNA"/>
</dbReference>
<dbReference type="HOGENOM" id="CLU_3389940_0_0_0"/>